<comment type="caution">
    <text evidence="2">The sequence shown here is derived from an EMBL/GenBank/DDBJ whole genome shotgun (WGS) entry which is preliminary data.</text>
</comment>
<evidence type="ECO:0000313" key="2">
    <source>
        <dbReference type="EMBL" id="KAJ3438882.1"/>
    </source>
</evidence>
<organism evidence="2 3">
    <name type="scientific">Anaeramoeba flamelloides</name>
    <dbReference type="NCBI Taxonomy" id="1746091"/>
    <lineage>
        <taxon>Eukaryota</taxon>
        <taxon>Metamonada</taxon>
        <taxon>Anaeramoebidae</taxon>
        <taxon>Anaeramoeba</taxon>
    </lineage>
</organism>
<dbReference type="AlphaFoldDB" id="A0AAV7Z9Z9"/>
<feature type="region of interest" description="Disordered" evidence="1">
    <location>
        <begin position="392"/>
        <end position="412"/>
    </location>
</feature>
<evidence type="ECO:0000313" key="3">
    <source>
        <dbReference type="Proteomes" id="UP001146793"/>
    </source>
</evidence>
<dbReference type="EMBL" id="JANTQA010000032">
    <property type="protein sequence ID" value="KAJ3438882.1"/>
    <property type="molecule type" value="Genomic_DNA"/>
</dbReference>
<dbReference type="Proteomes" id="UP001146793">
    <property type="component" value="Unassembled WGS sequence"/>
</dbReference>
<evidence type="ECO:0000256" key="1">
    <source>
        <dbReference type="SAM" id="MobiDB-lite"/>
    </source>
</evidence>
<sequence length="533" mass="62372">MNKKQGISTNKSIEVSKDLIIGPFHYNSVNLETVGKEVGTSLLEHAVISFYIPPDELSYENDKVITRWLWSSGKDEYSIFSDIVPILIHSSRYLPRKNLKQYHYGFIANFKYVQKKVNKMQMKRKNGIRSRFSSKETSHLVKILNLEIIATEKAFPNNLFYTTPDWHNYHKKIDLQNGTKCSISTLNKVRNQVKYLNNSLILDPHTPPMTRAKSRELSLTHYQNYKYDGETVKKDFENTLGKTQPTQNDKKLFHHQSECKKEKIDSNQRAITKSHVKNIEKNDPLDLDIDKQGFGFHFNLRSEITRKRPLDEEKFSFKENKIHNNLVIVKKIKDLDFEKQNTVKTKRKSVSYFQINNNLLLPPEIPNFAKKNKFCNKKKLDTKEKKILQMSNSHQTNNEKEQSPKQPTNPQDLEKVHNYSLGVIQNKIFSNSKNIPNILKTHVMYVESANKRYEISSIIPNVIKVCEVRKPKPIDELITLKPASIPKKSKSVIILKSHLEWNQIHWFESSILFQDLMIHPKKIFFLPKTDNHN</sequence>
<reference evidence="2" key="1">
    <citation type="submission" date="2022-08" db="EMBL/GenBank/DDBJ databases">
        <title>Novel sulphate-reducing endosymbionts in the free-living metamonad Anaeramoeba.</title>
        <authorList>
            <person name="Jerlstrom-Hultqvist J."/>
            <person name="Cepicka I."/>
            <person name="Gallot-Lavallee L."/>
            <person name="Salas-Leiva D."/>
            <person name="Curtis B.A."/>
            <person name="Zahonova K."/>
            <person name="Pipaliya S."/>
            <person name="Dacks J."/>
            <person name="Roger A.J."/>
        </authorList>
    </citation>
    <scope>NUCLEOTIDE SEQUENCE</scope>
    <source>
        <strain evidence="2">Busselton2</strain>
    </source>
</reference>
<gene>
    <name evidence="2" type="ORF">M0812_14897</name>
</gene>
<protein>
    <submittedName>
        <fullName evidence="2">Uncharacterized protein</fullName>
    </submittedName>
</protein>
<proteinExistence type="predicted"/>
<accession>A0AAV7Z9Z9</accession>
<name>A0AAV7Z9Z9_9EUKA</name>